<keyword evidence="4" id="KW-1185">Reference proteome</keyword>
<evidence type="ECO:0000313" key="4">
    <source>
        <dbReference type="Proteomes" id="UP001164286"/>
    </source>
</evidence>
<proteinExistence type="predicted"/>
<organism evidence="3 4">
    <name type="scientific">Dioszegia hungarica</name>
    <dbReference type="NCBI Taxonomy" id="4972"/>
    <lineage>
        <taxon>Eukaryota</taxon>
        <taxon>Fungi</taxon>
        <taxon>Dikarya</taxon>
        <taxon>Basidiomycota</taxon>
        <taxon>Agaricomycotina</taxon>
        <taxon>Tremellomycetes</taxon>
        <taxon>Tremellales</taxon>
        <taxon>Bulleribasidiaceae</taxon>
        <taxon>Dioszegia</taxon>
    </lineage>
</organism>
<dbReference type="PANTHER" id="PTHR39399:SF1">
    <property type="entry name" value="PROTEIN ZPS1"/>
    <property type="match status" value="1"/>
</dbReference>
<dbReference type="Pfam" id="PF13933">
    <property type="entry name" value="HRXXH"/>
    <property type="match status" value="1"/>
</dbReference>
<dbReference type="Proteomes" id="UP001164286">
    <property type="component" value="Unassembled WGS sequence"/>
</dbReference>
<feature type="chain" id="PRO_5041221620" evidence="1">
    <location>
        <begin position="16"/>
        <end position="270"/>
    </location>
</feature>
<keyword evidence="1" id="KW-0732">Signal</keyword>
<reference evidence="3" key="1">
    <citation type="journal article" date="2022" name="G3 (Bethesda)">
        <title>High quality genome of the basidiomycete yeast Dioszegia hungarica PDD-24b-2 isolated from cloud water.</title>
        <authorList>
            <person name="Jarrige D."/>
            <person name="Haridas S."/>
            <person name="Bleykasten-Grosshans C."/>
            <person name="Joly M."/>
            <person name="Nadalig T."/>
            <person name="Sancelme M."/>
            <person name="Vuilleumier S."/>
            <person name="Grigoriev I.V."/>
            <person name="Amato P."/>
            <person name="Bringel F."/>
        </authorList>
    </citation>
    <scope>NUCLEOTIDE SEQUENCE</scope>
    <source>
        <strain evidence="3">PDD-24b-2</strain>
    </source>
</reference>
<evidence type="ECO:0000313" key="3">
    <source>
        <dbReference type="EMBL" id="KAI9639310.1"/>
    </source>
</evidence>
<sequence>MLAIIALAAAVGAIASPVNIAATLGSRDLKQTQTWITIHESCNVTQRRMIERGLNETWEVVDFAQKYIKQNGPDDPAFQLYFGTSNPRAMVNALGSYEAVMSSDKTGVVLRCDDIDGNCKFPGWRGHWRGNNATSETVICDASYTDRRYNIEMCMKGYSLTTAAPSTYWSVDLLHRLLHVPQVTDGAVDHYTSGLAGAVQLAKTNATYAPFDSDVLQYFAAHVYINEVVKGGDKCIGDIAALPAPTADAHASAAADCHTHADGSIHCGAH</sequence>
<feature type="domain" description="Putative peptidase" evidence="2">
    <location>
        <begin position="30"/>
        <end position="238"/>
    </location>
</feature>
<dbReference type="PANTHER" id="PTHR39399">
    <property type="entry name" value="PROTEIN ZPS1"/>
    <property type="match status" value="1"/>
</dbReference>
<dbReference type="EMBL" id="JAKWFO010000001">
    <property type="protein sequence ID" value="KAI9639310.1"/>
    <property type="molecule type" value="Genomic_DNA"/>
</dbReference>
<dbReference type="GO" id="GO:0005576">
    <property type="term" value="C:extracellular region"/>
    <property type="evidence" value="ECO:0007669"/>
    <property type="project" value="TreeGrafter"/>
</dbReference>
<accession>A0AA38HEX0</accession>
<dbReference type="GeneID" id="77725200"/>
<dbReference type="InterPro" id="IPR039124">
    <property type="entry name" value="PRA1-like"/>
</dbReference>
<gene>
    <name evidence="3" type="ORF">MKK02DRAFT_18716</name>
</gene>
<comment type="caution">
    <text evidence="3">The sequence shown here is derived from an EMBL/GenBank/DDBJ whole genome shotgun (WGS) entry which is preliminary data.</text>
</comment>
<dbReference type="GO" id="GO:0008270">
    <property type="term" value="F:zinc ion binding"/>
    <property type="evidence" value="ECO:0007669"/>
    <property type="project" value="TreeGrafter"/>
</dbReference>
<dbReference type="Gene3D" id="3.40.390.10">
    <property type="entry name" value="Collagenase (Catalytic Domain)"/>
    <property type="match status" value="1"/>
</dbReference>
<dbReference type="AlphaFoldDB" id="A0AA38HEX0"/>
<protein>
    <submittedName>
        <fullName evidence="3">Major allergen Asp f 2</fullName>
    </submittedName>
</protein>
<dbReference type="InterPro" id="IPR029482">
    <property type="entry name" value="HRXXH"/>
</dbReference>
<dbReference type="SUPFAM" id="SSF55486">
    <property type="entry name" value="Metalloproteases ('zincins'), catalytic domain"/>
    <property type="match status" value="1"/>
</dbReference>
<feature type="signal peptide" evidence="1">
    <location>
        <begin position="1"/>
        <end position="15"/>
    </location>
</feature>
<dbReference type="GO" id="GO:0008237">
    <property type="term" value="F:metallopeptidase activity"/>
    <property type="evidence" value="ECO:0007669"/>
    <property type="project" value="InterPro"/>
</dbReference>
<dbReference type="RefSeq" id="XP_052949087.1">
    <property type="nucleotide sequence ID" value="XM_053085999.1"/>
</dbReference>
<dbReference type="GO" id="GO:0009986">
    <property type="term" value="C:cell surface"/>
    <property type="evidence" value="ECO:0007669"/>
    <property type="project" value="TreeGrafter"/>
</dbReference>
<evidence type="ECO:0000259" key="2">
    <source>
        <dbReference type="Pfam" id="PF13933"/>
    </source>
</evidence>
<dbReference type="GO" id="GO:0009277">
    <property type="term" value="C:fungal-type cell wall"/>
    <property type="evidence" value="ECO:0007669"/>
    <property type="project" value="TreeGrafter"/>
</dbReference>
<evidence type="ECO:0000256" key="1">
    <source>
        <dbReference type="SAM" id="SignalP"/>
    </source>
</evidence>
<dbReference type="InterPro" id="IPR024079">
    <property type="entry name" value="MetalloPept_cat_dom_sf"/>
</dbReference>
<dbReference type="GO" id="GO:0005178">
    <property type="term" value="F:integrin binding"/>
    <property type="evidence" value="ECO:0007669"/>
    <property type="project" value="TreeGrafter"/>
</dbReference>
<name>A0AA38HEX0_9TREE</name>